<accession>A0A9W8XWX2</accession>
<gene>
    <name evidence="1" type="ORF">N0V89_001363</name>
</gene>
<name>A0A9W8XWX2_9PLEO</name>
<proteinExistence type="predicted"/>
<dbReference type="EMBL" id="JAPEUX010000001">
    <property type="protein sequence ID" value="KAJ4360796.1"/>
    <property type="molecule type" value="Genomic_DNA"/>
</dbReference>
<reference evidence="1" key="1">
    <citation type="submission" date="2022-10" db="EMBL/GenBank/DDBJ databases">
        <title>Tapping the CABI collections for fungal endophytes: first genome assemblies for Collariella, Neodidymelliopsis, Ascochyta clinopodiicola, Didymella pomorum, Didymosphaeria variabile, Neocosmospora piperis and Neocucurbitaria cava.</title>
        <authorList>
            <person name="Hill R."/>
        </authorList>
    </citation>
    <scope>NUCLEOTIDE SEQUENCE</scope>
    <source>
        <strain evidence="1">IMI 356815</strain>
    </source>
</reference>
<dbReference type="GeneID" id="80904893"/>
<sequence length="287" mass="33027">MATSLIERNTANSPSHFTQGWCSLPAELRLQILSYVLTIDKDDFEGHRITAYDYMAANEAYKYLYDSAYLGRFAEIALPLLACPRIDEVFNMRKAALDVWYGKNTFQLGGHNYQSGEKLAFSYLVPNRNAFAHLQHVEAYIRGDYVGWKDLASYCKATKDMPMLKVFEVEFILLRDIDEDSKTLDQAFTEIGPLIVSAQKFVIECRCIGQLLGEIRPPTQLDRVDYPEAASVFENISIEASGGKAAKEKFARYWHDYMKKVEVDEVWALPPTSQYAWHKRMVRTQWQ</sequence>
<evidence type="ECO:0000313" key="1">
    <source>
        <dbReference type="EMBL" id="KAJ4360796.1"/>
    </source>
</evidence>
<dbReference type="AlphaFoldDB" id="A0A9W8XWX2"/>
<organism evidence="1 2">
    <name type="scientific">Didymosphaeria variabile</name>
    <dbReference type="NCBI Taxonomy" id="1932322"/>
    <lineage>
        <taxon>Eukaryota</taxon>
        <taxon>Fungi</taxon>
        <taxon>Dikarya</taxon>
        <taxon>Ascomycota</taxon>
        <taxon>Pezizomycotina</taxon>
        <taxon>Dothideomycetes</taxon>
        <taxon>Pleosporomycetidae</taxon>
        <taxon>Pleosporales</taxon>
        <taxon>Massarineae</taxon>
        <taxon>Didymosphaeriaceae</taxon>
        <taxon>Didymosphaeria</taxon>
    </lineage>
</organism>
<evidence type="ECO:0000313" key="2">
    <source>
        <dbReference type="Proteomes" id="UP001140513"/>
    </source>
</evidence>
<keyword evidence="2" id="KW-1185">Reference proteome</keyword>
<protein>
    <submittedName>
        <fullName evidence="1">Uncharacterized protein</fullName>
    </submittedName>
</protein>
<dbReference type="OrthoDB" id="3786386at2759"/>
<dbReference type="RefSeq" id="XP_056076998.1">
    <property type="nucleotide sequence ID" value="XM_056210176.1"/>
</dbReference>
<comment type="caution">
    <text evidence="1">The sequence shown here is derived from an EMBL/GenBank/DDBJ whole genome shotgun (WGS) entry which is preliminary data.</text>
</comment>
<dbReference type="Proteomes" id="UP001140513">
    <property type="component" value="Unassembled WGS sequence"/>
</dbReference>